<gene>
    <name evidence="1" type="ORF">COT02_00145</name>
</gene>
<reference evidence="2" key="1">
    <citation type="submission" date="2017-09" db="EMBL/GenBank/DDBJ databases">
        <title>Depth-based differentiation of microbial function through sediment-hosted aquifers and enrichment of novel symbionts in the deep terrestrial subsurface.</title>
        <authorList>
            <person name="Probst A.J."/>
            <person name="Ladd B."/>
            <person name="Jarett J.K."/>
            <person name="Geller-Mcgrath D.E."/>
            <person name="Sieber C.M.K."/>
            <person name="Emerson J.B."/>
            <person name="Anantharaman K."/>
            <person name="Thomas B.C."/>
            <person name="Malmstrom R."/>
            <person name="Stieglmeier M."/>
            <person name="Klingl A."/>
            <person name="Woyke T."/>
            <person name="Ryan C.M."/>
            <person name="Banfield J.F."/>
        </authorList>
    </citation>
    <scope>NUCLEOTIDE SEQUENCE [LARGE SCALE GENOMIC DNA]</scope>
</reference>
<dbReference type="Gene3D" id="3.10.450.620">
    <property type="entry name" value="JHP933, nucleotidyltransferase-like core domain"/>
    <property type="match status" value="1"/>
</dbReference>
<organism evidence="1 2">
    <name type="scientific">Candidatus Roizmanbacteria bacterium CG07_land_8_20_14_0_80_34_15</name>
    <dbReference type="NCBI Taxonomy" id="1974849"/>
    <lineage>
        <taxon>Bacteria</taxon>
        <taxon>Candidatus Roizmaniibacteriota</taxon>
    </lineage>
</organism>
<evidence type="ECO:0008006" key="3">
    <source>
        <dbReference type="Google" id="ProtNLM"/>
    </source>
</evidence>
<comment type="caution">
    <text evidence="1">The sequence shown here is derived from an EMBL/GenBank/DDBJ whole genome shotgun (WGS) entry which is preliminary data.</text>
</comment>
<evidence type="ECO:0000313" key="1">
    <source>
        <dbReference type="EMBL" id="PIU37580.1"/>
    </source>
</evidence>
<dbReference type="AlphaFoldDB" id="A0A2M6YVR4"/>
<accession>A0A2M6YVR4</accession>
<dbReference type="Pfam" id="PF08843">
    <property type="entry name" value="AbiEii"/>
    <property type="match status" value="1"/>
</dbReference>
<sequence>MLTTNQIKDFSKLLKINTSVVAREYIQTLFLKELYEESYSKNIFFKGGTAIRLIFNGTRFSEDLDFTVVGNLRNFEIFIINFYKRLTKQYNFSFKRRKTITGIKYLLTANLKSIDYKIFVNLDFSFREKVLRPIRSVITTIYPLIFTSFVNHLSLEEIEAEKIRALLTRDKGRDIYDLWFLLSKNIVIDKHLVEEKLKYYKIDKFEPIKLIEKINKFSREKFVLDLRPFVPINEREKLSTFFEYTITFLKNNLTSGKEDYYT</sequence>
<dbReference type="InterPro" id="IPR014942">
    <property type="entry name" value="AbiEii"/>
</dbReference>
<evidence type="ECO:0000313" key="2">
    <source>
        <dbReference type="Proteomes" id="UP000230184"/>
    </source>
</evidence>
<protein>
    <recommendedName>
        <fullName evidence="3">Nucleotidyl transferase AbiEii/AbiGii toxin family protein</fullName>
    </recommendedName>
</protein>
<proteinExistence type="predicted"/>
<dbReference type="Proteomes" id="UP000230184">
    <property type="component" value="Unassembled WGS sequence"/>
</dbReference>
<name>A0A2M6YVR4_9BACT</name>
<dbReference type="EMBL" id="PEWY01000003">
    <property type="protein sequence ID" value="PIU37580.1"/>
    <property type="molecule type" value="Genomic_DNA"/>
</dbReference>